<evidence type="ECO:0000313" key="2">
    <source>
        <dbReference type="Proteomes" id="UP001057402"/>
    </source>
</evidence>
<protein>
    <submittedName>
        <fullName evidence="1">Uncharacterized protein</fullName>
    </submittedName>
</protein>
<organism evidence="1 2">
    <name type="scientific">Melastoma candidum</name>
    <dbReference type="NCBI Taxonomy" id="119954"/>
    <lineage>
        <taxon>Eukaryota</taxon>
        <taxon>Viridiplantae</taxon>
        <taxon>Streptophyta</taxon>
        <taxon>Embryophyta</taxon>
        <taxon>Tracheophyta</taxon>
        <taxon>Spermatophyta</taxon>
        <taxon>Magnoliopsida</taxon>
        <taxon>eudicotyledons</taxon>
        <taxon>Gunneridae</taxon>
        <taxon>Pentapetalae</taxon>
        <taxon>rosids</taxon>
        <taxon>malvids</taxon>
        <taxon>Myrtales</taxon>
        <taxon>Melastomataceae</taxon>
        <taxon>Melastomatoideae</taxon>
        <taxon>Melastomateae</taxon>
        <taxon>Melastoma</taxon>
    </lineage>
</organism>
<sequence length="263" mass="29913">MRDKFFGAVRLLDRQLECLLEEHRPDCLVSDMFLHWTADVTAKFGIPRIVFHGSGNFPLAASECVWRYEPHKKVSSDSEPFLIPNLPGEITMTRLKLPDFIREETPFTELYRKVKESEQRSFGVIVNSFYELEPNYVDYYRNGLGRRTWQIGPLLLWISAGVPMVTWPVAAEQFYNEKLLTELLGVGVPVGAKQWVRGTGDNVSAGSVEKAVSRVMKGEEGEGLRTRVKALSEQAKRAVEEGGSSYADFYRLMDELRGCKPRT</sequence>
<dbReference type="Proteomes" id="UP001057402">
    <property type="component" value="Chromosome 4"/>
</dbReference>
<evidence type="ECO:0000313" key="1">
    <source>
        <dbReference type="EMBL" id="KAI4374194.1"/>
    </source>
</evidence>
<name>A0ACB9R988_9MYRT</name>
<accession>A0ACB9R988</accession>
<reference evidence="2" key="1">
    <citation type="journal article" date="2023" name="Front. Plant Sci.">
        <title>Chromosomal-level genome assembly of Melastoma candidum provides insights into trichome evolution.</title>
        <authorList>
            <person name="Zhong Y."/>
            <person name="Wu W."/>
            <person name="Sun C."/>
            <person name="Zou P."/>
            <person name="Liu Y."/>
            <person name="Dai S."/>
            <person name="Zhou R."/>
        </authorList>
    </citation>
    <scope>NUCLEOTIDE SEQUENCE [LARGE SCALE GENOMIC DNA]</scope>
</reference>
<gene>
    <name evidence="1" type="ORF">MLD38_012214</name>
</gene>
<dbReference type="EMBL" id="CM042883">
    <property type="protein sequence ID" value="KAI4374194.1"/>
    <property type="molecule type" value="Genomic_DNA"/>
</dbReference>
<comment type="caution">
    <text evidence="1">The sequence shown here is derived from an EMBL/GenBank/DDBJ whole genome shotgun (WGS) entry which is preliminary data.</text>
</comment>
<keyword evidence="2" id="KW-1185">Reference proteome</keyword>
<proteinExistence type="predicted"/>